<comment type="caution">
    <text evidence="1">The sequence shown here is derived from an EMBL/GenBank/DDBJ whole genome shotgun (WGS) entry which is preliminary data.</text>
</comment>
<accession>A0ABD3L2D8</accession>
<dbReference type="EMBL" id="JBJKBG010000003">
    <property type="protein sequence ID" value="KAL3746060.1"/>
    <property type="molecule type" value="Genomic_DNA"/>
</dbReference>
<dbReference type="AlphaFoldDB" id="A0ABD3L2D8"/>
<name>A0ABD3L2D8_EUCGL</name>
<feature type="non-terminal residue" evidence="1">
    <location>
        <position position="131"/>
    </location>
</feature>
<organism evidence="1 2">
    <name type="scientific">Eucalyptus globulus</name>
    <name type="common">Tasmanian blue gum</name>
    <dbReference type="NCBI Taxonomy" id="34317"/>
    <lineage>
        <taxon>Eukaryota</taxon>
        <taxon>Viridiplantae</taxon>
        <taxon>Streptophyta</taxon>
        <taxon>Embryophyta</taxon>
        <taxon>Tracheophyta</taxon>
        <taxon>Spermatophyta</taxon>
        <taxon>Magnoliopsida</taxon>
        <taxon>eudicotyledons</taxon>
        <taxon>Gunneridae</taxon>
        <taxon>Pentapetalae</taxon>
        <taxon>rosids</taxon>
        <taxon>malvids</taxon>
        <taxon>Myrtales</taxon>
        <taxon>Myrtaceae</taxon>
        <taxon>Myrtoideae</taxon>
        <taxon>Eucalypteae</taxon>
        <taxon>Eucalyptus</taxon>
    </lineage>
</organism>
<gene>
    <name evidence="1" type="ORF">ACJRO7_015071</name>
</gene>
<dbReference type="Proteomes" id="UP001634007">
    <property type="component" value="Unassembled WGS sequence"/>
</dbReference>
<sequence length="131" mass="15057">MASDQENPSRVSRHLELAKYSMKRHAKLISAEVPSKTDLAILGTFQELRIPVANRSRDFAQVQDPTPCLLKRNDRQRALHITHLESASQHFCNLSKTMSTAKHDQPHNEAKSWNIWRKTPQQCISPFSELQ</sequence>
<proteinExistence type="predicted"/>
<reference evidence="1 2" key="1">
    <citation type="submission" date="2024-11" db="EMBL/GenBank/DDBJ databases">
        <title>Chromosome-level genome assembly of Eucalyptus globulus Labill. provides insights into its genome evolution.</title>
        <authorList>
            <person name="Li X."/>
        </authorList>
    </citation>
    <scope>NUCLEOTIDE SEQUENCE [LARGE SCALE GENOMIC DNA]</scope>
    <source>
        <strain evidence="1">CL2024</strain>
        <tissue evidence="1">Fresh tender leaves</tissue>
    </source>
</reference>
<evidence type="ECO:0000313" key="2">
    <source>
        <dbReference type="Proteomes" id="UP001634007"/>
    </source>
</evidence>
<protein>
    <submittedName>
        <fullName evidence="1">Uncharacterized protein</fullName>
    </submittedName>
</protein>
<keyword evidence="2" id="KW-1185">Reference proteome</keyword>
<evidence type="ECO:0000313" key="1">
    <source>
        <dbReference type="EMBL" id="KAL3746060.1"/>
    </source>
</evidence>